<feature type="binding site" evidence="10">
    <location>
        <position position="259"/>
    </location>
    <ligand>
        <name>Mg(2+)</name>
        <dbReference type="ChEBI" id="CHEBI:18420"/>
    </ligand>
</feature>
<keyword evidence="12" id="KW-0012">Acyltransferase</keyword>
<feature type="binding site" evidence="10">
    <location>
        <position position="52"/>
    </location>
    <ligand>
        <name>Mg(2+)</name>
        <dbReference type="ChEBI" id="CHEBI:18420"/>
    </ligand>
</feature>
<dbReference type="PANTHER" id="PTHR46911">
    <property type="match status" value="1"/>
</dbReference>
<comment type="subunit">
    <text evidence="10">Homodimer.</text>
</comment>
<dbReference type="CDD" id="cd07942">
    <property type="entry name" value="DRE_TIM_LeuA"/>
    <property type="match status" value="1"/>
</dbReference>
<dbReference type="Gene3D" id="3.20.20.70">
    <property type="entry name" value="Aldolase class I"/>
    <property type="match status" value="1"/>
</dbReference>
<dbReference type="Pfam" id="PF22615">
    <property type="entry name" value="IPMS_D2"/>
    <property type="match status" value="1"/>
</dbReference>
<dbReference type="PROSITE" id="PS00815">
    <property type="entry name" value="AIPM_HOMOCIT_SYNTH_1"/>
    <property type="match status" value="1"/>
</dbReference>
<accession>A0ABW3W778</accession>
<keyword evidence="13" id="KW-1185">Reference proteome</keyword>
<keyword evidence="5 10" id="KW-0432">Leucine biosynthesis</keyword>
<keyword evidence="10" id="KW-0460">Magnesium</keyword>
<evidence type="ECO:0000256" key="5">
    <source>
        <dbReference type="ARBA" id="ARBA00022430"/>
    </source>
</evidence>
<dbReference type="Pfam" id="PF00682">
    <property type="entry name" value="HMGL-like"/>
    <property type="match status" value="1"/>
</dbReference>
<dbReference type="SMART" id="SM00917">
    <property type="entry name" value="LeuA_dimer"/>
    <property type="match status" value="1"/>
</dbReference>
<feature type="region of interest" description="Regulatory domain" evidence="10">
    <location>
        <begin position="460"/>
        <end position="580"/>
    </location>
</feature>
<feature type="domain" description="Pyruvate carboxyltransferase" evidence="11">
    <location>
        <begin position="43"/>
        <end position="318"/>
    </location>
</feature>
<comment type="subcellular location">
    <subcellularLocation>
        <location evidence="10">Cytoplasm</location>
    </subcellularLocation>
</comment>
<evidence type="ECO:0000256" key="2">
    <source>
        <dbReference type="ARBA" id="ARBA00004689"/>
    </source>
</evidence>
<dbReference type="InterPro" id="IPR039371">
    <property type="entry name" value="LeuA_N_DRE-TIM"/>
</dbReference>
<evidence type="ECO:0000256" key="4">
    <source>
        <dbReference type="ARBA" id="ARBA00012973"/>
    </source>
</evidence>
<keyword evidence="7 10" id="KW-0808">Transferase</keyword>
<evidence type="ECO:0000313" key="12">
    <source>
        <dbReference type="EMBL" id="MFD1250864.1"/>
    </source>
</evidence>
<evidence type="ECO:0000256" key="6">
    <source>
        <dbReference type="ARBA" id="ARBA00022605"/>
    </source>
</evidence>
<dbReference type="GO" id="GO:0003852">
    <property type="term" value="F:2-isopropylmalate synthase activity"/>
    <property type="evidence" value="ECO:0007669"/>
    <property type="project" value="UniProtKB-EC"/>
</dbReference>
<dbReference type="NCBIfam" id="NF002991">
    <property type="entry name" value="PRK03739.1"/>
    <property type="match status" value="1"/>
</dbReference>
<comment type="similarity">
    <text evidence="3 10">Belongs to the alpha-IPM synthase/homocitrate synthase family. LeuA type 2 subfamily.</text>
</comment>
<dbReference type="SUPFAM" id="SSF89000">
    <property type="entry name" value="post-HMGL domain-like"/>
    <property type="match status" value="1"/>
</dbReference>
<dbReference type="InterPro" id="IPR000891">
    <property type="entry name" value="PYR_CT"/>
</dbReference>
<dbReference type="SUPFAM" id="SSF51569">
    <property type="entry name" value="Aldolase"/>
    <property type="match status" value="1"/>
</dbReference>
<dbReference type="InterPro" id="IPR054692">
    <property type="entry name" value="LeuA-like_post-cat"/>
</dbReference>
<comment type="function">
    <text evidence="10">Catalyzes the condensation of the acetyl group of acetyl-CoA with 3-methyl-2-oxobutanoate (2-ketoisovalerate) to form 3-carboxy-3-hydroxy-4-methylpentanoate (2-isopropylmalate).</text>
</comment>
<comment type="caution">
    <text evidence="12">The sequence shown here is derived from an EMBL/GenBank/DDBJ whole genome shotgun (WGS) entry which is preliminary data.</text>
</comment>
<dbReference type="SUPFAM" id="SSF110921">
    <property type="entry name" value="2-isopropylmalate synthase LeuA, allosteric (dimerisation) domain"/>
    <property type="match status" value="1"/>
</dbReference>
<evidence type="ECO:0000256" key="7">
    <source>
        <dbReference type="ARBA" id="ARBA00022679"/>
    </source>
</evidence>
<proteinExistence type="inferred from homology"/>
<dbReference type="EC" id="2.3.3.13" evidence="4 10"/>
<name>A0ABW3W778_9ACTN</name>
<dbReference type="PANTHER" id="PTHR46911:SF1">
    <property type="entry name" value="2-ISOPROPYLMALATE SYNTHASE"/>
    <property type="match status" value="1"/>
</dbReference>
<dbReference type="HAMAP" id="MF_00572">
    <property type="entry name" value="LeuA_type2"/>
    <property type="match status" value="1"/>
</dbReference>
<feature type="binding site" evidence="10">
    <location>
        <position position="257"/>
    </location>
    <ligand>
        <name>Mg(2+)</name>
        <dbReference type="ChEBI" id="CHEBI:18420"/>
    </ligand>
</feature>
<dbReference type="InterPro" id="IPR002034">
    <property type="entry name" value="AIPM/Hcit_synth_CS"/>
</dbReference>
<organism evidence="12 13">
    <name type="scientific">Nocardioides ginsengisoli</name>
    <dbReference type="NCBI Taxonomy" id="363868"/>
    <lineage>
        <taxon>Bacteria</taxon>
        <taxon>Bacillati</taxon>
        <taxon>Actinomycetota</taxon>
        <taxon>Actinomycetes</taxon>
        <taxon>Propionibacteriales</taxon>
        <taxon>Nocardioidaceae</taxon>
        <taxon>Nocardioides</taxon>
    </lineage>
</organism>
<dbReference type="Gene3D" id="3.30.160.270">
    <property type="match status" value="1"/>
</dbReference>
<gene>
    <name evidence="10 12" type="primary">leuA</name>
    <name evidence="12" type="ORF">ACFQ3F_23945</name>
</gene>
<comment type="catalytic activity">
    <reaction evidence="1 10">
        <text>3-methyl-2-oxobutanoate + acetyl-CoA + H2O = (2S)-2-isopropylmalate + CoA + H(+)</text>
        <dbReference type="Rhea" id="RHEA:21524"/>
        <dbReference type="ChEBI" id="CHEBI:1178"/>
        <dbReference type="ChEBI" id="CHEBI:11851"/>
        <dbReference type="ChEBI" id="CHEBI:15377"/>
        <dbReference type="ChEBI" id="CHEBI:15378"/>
        <dbReference type="ChEBI" id="CHEBI:57287"/>
        <dbReference type="ChEBI" id="CHEBI:57288"/>
        <dbReference type="EC" id="2.3.3.13"/>
    </reaction>
</comment>
<dbReference type="PROSITE" id="PS50991">
    <property type="entry name" value="PYR_CT"/>
    <property type="match status" value="1"/>
</dbReference>
<evidence type="ECO:0000256" key="3">
    <source>
        <dbReference type="ARBA" id="ARBA00009767"/>
    </source>
</evidence>
<dbReference type="RefSeq" id="WP_367918308.1">
    <property type="nucleotide sequence ID" value="NZ_BAABAC010000009.1"/>
</dbReference>
<dbReference type="InterPro" id="IPR013709">
    <property type="entry name" value="2-isopropylmalate_synth_dimer"/>
</dbReference>
<dbReference type="InterPro" id="IPR036230">
    <property type="entry name" value="LeuA_allosteric_dom_sf"/>
</dbReference>
<dbReference type="InterPro" id="IPR013785">
    <property type="entry name" value="Aldolase_TIM"/>
</dbReference>
<protein>
    <recommendedName>
        <fullName evidence="4 10">2-isopropylmalate synthase</fullName>
        <ecNumber evidence="4 10">2.3.3.13</ecNumber>
    </recommendedName>
    <alternativeName>
        <fullName evidence="10">Alpha-IPM synthase</fullName>
    </alternativeName>
    <alternativeName>
        <fullName evidence="10">Alpha-isopropylmalate synthase</fullName>
    </alternativeName>
</protein>
<dbReference type="NCBIfam" id="TIGR00970">
    <property type="entry name" value="leuA_yeast"/>
    <property type="match status" value="1"/>
</dbReference>
<evidence type="ECO:0000313" key="13">
    <source>
        <dbReference type="Proteomes" id="UP001597229"/>
    </source>
</evidence>
<comment type="pathway">
    <text evidence="2 10">Amino-acid biosynthesis; L-leucine biosynthesis; L-leucine from 3-methyl-2-oxobutanoate: step 1/4.</text>
</comment>
<keyword evidence="9 10" id="KW-0100">Branched-chain amino acid biosynthesis</keyword>
<sequence length="580" mass="64278">MNNQRVSIPSQQPSGMPFHRYTAFEPVTVPDRTWPDQKITRAPRWLSTDLRDGNQALIDPMSPSRKMKMFELLVAMGYKEIEIGFPAASQTDFDFVRQLIEEDRIPDDVRVSVLTQAREDLISRTVESLQGADKATVHLYNATAPLFQRVVFGVTEAECIAIATRGTEWVMKYADQMLSGTDFGYQYSPEIFTQTPTDFALEVCERVSDVWQPEEGREIILNLPATVEMSTPNTYADQIEYFSRRLTRREHSIISLHPHNDRGTAVAATELALMAGADRVEGCLFGHGERTGNVDLVTLAMNLFSQGIDPQVNLSDIDEIRRTVEYCTQLPVHPRHPYAGDLVYTAFSGSHQDAIKKGLEDLDRIAAEQGKPVGEIPWEAPYLPIDPKDVGRTYEAVIRVNSQSGKGGVAYVLKAEHSLDLPRRAQIEFSRVIQQHTDAQGGEVTPEAIWSIFRKEYLDREEPYALVSFSSSTSEDGDDRQEVKLVVRGEERSFTGMGNGPVAAFVDGMRQAGADIRVLDYAEHALSSGGDAVAAAYVECEIAGEIVWGIGIHHNIVTASLRAVVCAANRAQAITIPSGS</sequence>
<evidence type="ECO:0000256" key="9">
    <source>
        <dbReference type="ARBA" id="ARBA00023304"/>
    </source>
</evidence>
<keyword evidence="6 10" id="KW-0028">Amino-acid biosynthesis</keyword>
<dbReference type="Pfam" id="PF08502">
    <property type="entry name" value="LeuA_dimer"/>
    <property type="match status" value="1"/>
</dbReference>
<keyword evidence="10" id="KW-0963">Cytoplasm</keyword>
<evidence type="ECO:0000256" key="10">
    <source>
        <dbReference type="HAMAP-Rule" id="MF_00572"/>
    </source>
</evidence>
<dbReference type="Proteomes" id="UP001597229">
    <property type="component" value="Unassembled WGS sequence"/>
</dbReference>
<comment type="cofactor">
    <cofactor evidence="10">
        <name>Mg(2+)</name>
        <dbReference type="ChEBI" id="CHEBI:18420"/>
    </cofactor>
</comment>
<dbReference type="PROSITE" id="PS00816">
    <property type="entry name" value="AIPM_HOMOCIT_SYNTH_2"/>
    <property type="match status" value="1"/>
</dbReference>
<reference evidence="13" key="1">
    <citation type="journal article" date="2019" name="Int. J. Syst. Evol. Microbiol.">
        <title>The Global Catalogue of Microorganisms (GCM) 10K type strain sequencing project: providing services to taxonomists for standard genome sequencing and annotation.</title>
        <authorList>
            <consortium name="The Broad Institute Genomics Platform"/>
            <consortium name="The Broad Institute Genome Sequencing Center for Infectious Disease"/>
            <person name="Wu L."/>
            <person name="Ma J."/>
        </authorList>
    </citation>
    <scope>NUCLEOTIDE SEQUENCE [LARGE SCALE GENOMIC DNA]</scope>
    <source>
        <strain evidence="13">CCUG 52478</strain>
    </source>
</reference>
<keyword evidence="8 10" id="KW-0479">Metal-binding</keyword>
<evidence type="ECO:0000259" key="11">
    <source>
        <dbReference type="PROSITE" id="PS50991"/>
    </source>
</evidence>
<evidence type="ECO:0000256" key="8">
    <source>
        <dbReference type="ARBA" id="ARBA00022723"/>
    </source>
</evidence>
<feature type="binding site" evidence="10">
    <location>
        <position position="293"/>
    </location>
    <ligand>
        <name>Mg(2+)</name>
        <dbReference type="ChEBI" id="CHEBI:18420"/>
    </ligand>
</feature>
<dbReference type="EMBL" id="JBHTLX010000029">
    <property type="protein sequence ID" value="MFD1250864.1"/>
    <property type="molecule type" value="Genomic_DNA"/>
</dbReference>
<dbReference type="InterPro" id="IPR005668">
    <property type="entry name" value="IPM_Synthase"/>
</dbReference>
<evidence type="ECO:0000256" key="1">
    <source>
        <dbReference type="ARBA" id="ARBA00000064"/>
    </source>
</evidence>